<comment type="caution">
    <text evidence="2">The sequence shown here is derived from an EMBL/GenBank/DDBJ whole genome shotgun (WGS) entry which is preliminary data.</text>
</comment>
<evidence type="ECO:0000313" key="3">
    <source>
        <dbReference type="Proteomes" id="UP000003688"/>
    </source>
</evidence>
<dbReference type="SMART" id="SM00960">
    <property type="entry name" value="Robl_LC7"/>
    <property type="match status" value="1"/>
</dbReference>
<evidence type="ECO:0000313" key="2">
    <source>
        <dbReference type="EMBL" id="EEF62644.1"/>
    </source>
</evidence>
<dbReference type="GO" id="GO:0060090">
    <property type="term" value="F:molecular adaptor activity"/>
    <property type="evidence" value="ECO:0007669"/>
    <property type="project" value="InterPro"/>
</dbReference>
<proteinExistence type="predicted"/>
<dbReference type="GO" id="GO:0005085">
    <property type="term" value="F:guanyl-nucleotide exchange factor activity"/>
    <property type="evidence" value="ECO:0007669"/>
    <property type="project" value="InterPro"/>
</dbReference>
<dbReference type="RefSeq" id="WP_007413524.1">
    <property type="nucleotide sequence ID" value="NZ_ABOX02000004.1"/>
</dbReference>
<dbReference type="SUPFAM" id="SSF103196">
    <property type="entry name" value="Roadblock/LC7 domain"/>
    <property type="match status" value="1"/>
</dbReference>
<protein>
    <submittedName>
        <fullName evidence="2">Roadblock/LC7 family protein</fullName>
    </submittedName>
</protein>
<reference evidence="2 3" key="1">
    <citation type="journal article" date="2011" name="J. Bacteriol.">
        <title>Genome sequence of 'Pedosphaera parvula' Ellin514, an aerobic Verrucomicrobial isolate from pasture soil.</title>
        <authorList>
            <person name="Kant R."/>
            <person name="van Passel M.W."/>
            <person name="Sangwan P."/>
            <person name="Palva A."/>
            <person name="Lucas S."/>
            <person name="Copeland A."/>
            <person name="Lapidus A."/>
            <person name="Glavina Del Rio T."/>
            <person name="Dalin E."/>
            <person name="Tice H."/>
            <person name="Bruce D."/>
            <person name="Goodwin L."/>
            <person name="Pitluck S."/>
            <person name="Chertkov O."/>
            <person name="Larimer F.W."/>
            <person name="Land M.L."/>
            <person name="Hauser L."/>
            <person name="Brettin T.S."/>
            <person name="Detter J.C."/>
            <person name="Han S."/>
            <person name="de Vos W.M."/>
            <person name="Janssen P.H."/>
            <person name="Smidt H."/>
        </authorList>
    </citation>
    <scope>NUCLEOTIDE SEQUENCE [LARGE SCALE GENOMIC DNA]</scope>
    <source>
        <strain evidence="2 3">Ellin514</strain>
    </source>
</reference>
<accession>B9XCH6</accession>
<keyword evidence="3" id="KW-1185">Reference proteome</keyword>
<dbReference type="PANTHER" id="PTHR13323">
    <property type="entry name" value="LATE ENDOSOMAL/LYSOSOMAL MP1 INTERACTING PROTEIN"/>
    <property type="match status" value="1"/>
</dbReference>
<dbReference type="OrthoDB" id="194637at2"/>
<organism evidence="2 3">
    <name type="scientific">Pedosphaera parvula (strain Ellin514)</name>
    <dbReference type="NCBI Taxonomy" id="320771"/>
    <lineage>
        <taxon>Bacteria</taxon>
        <taxon>Pseudomonadati</taxon>
        <taxon>Verrucomicrobiota</taxon>
        <taxon>Pedosphaerae</taxon>
        <taxon>Pedosphaerales</taxon>
        <taxon>Pedosphaeraceae</taxon>
        <taxon>Pedosphaera</taxon>
    </lineage>
</organism>
<feature type="domain" description="Roadblock/LAMTOR2" evidence="1">
    <location>
        <begin position="15"/>
        <end position="105"/>
    </location>
</feature>
<dbReference type="Gene3D" id="3.30.450.30">
    <property type="entry name" value="Dynein light chain 2a, cytoplasmic"/>
    <property type="match status" value="1"/>
</dbReference>
<evidence type="ECO:0000259" key="1">
    <source>
        <dbReference type="SMART" id="SM00960"/>
    </source>
</evidence>
<dbReference type="InterPro" id="IPR004942">
    <property type="entry name" value="Roadblock/LAMTOR2_dom"/>
</dbReference>
<name>B9XCH6_PEDPL</name>
<dbReference type="EMBL" id="ABOX02000004">
    <property type="protein sequence ID" value="EEF62644.1"/>
    <property type="molecule type" value="Genomic_DNA"/>
</dbReference>
<dbReference type="InterPro" id="IPR037587">
    <property type="entry name" value="LAMTOR2-like"/>
</dbReference>
<dbReference type="Proteomes" id="UP000003688">
    <property type="component" value="Unassembled WGS sequence"/>
</dbReference>
<dbReference type="AlphaFoldDB" id="B9XCH6"/>
<dbReference type="GO" id="GO:0032008">
    <property type="term" value="P:positive regulation of TOR signaling"/>
    <property type="evidence" value="ECO:0007669"/>
    <property type="project" value="InterPro"/>
</dbReference>
<gene>
    <name evidence="2" type="ORF">Cflav_PD5279</name>
</gene>
<dbReference type="STRING" id="320771.Cflav_PD5279"/>
<dbReference type="Pfam" id="PF03259">
    <property type="entry name" value="Robl_LC7"/>
    <property type="match status" value="1"/>
</dbReference>
<sequence>MPTLPQLIEEDVQQLDRILQELLVSSEATSALIIDKGGFLITYRGEGEQFDLTTIAALASGAYLANQTIANLVHENNFDSVYQQGEKFSMLVMNVDEHVLLTTIFRAAVGVGAVKYYAMSSSMRIAQQLVRAQERTPGGGLDLSVLNIADPSQFFRKQA</sequence>